<gene>
    <name evidence="1" type="ORF">FLX08_09925</name>
</gene>
<reference evidence="1 2" key="1">
    <citation type="submission" date="2019-07" db="EMBL/GenBank/DDBJ databases">
        <title>Microbispora hainanensis DSM 45428.</title>
        <authorList>
            <person name="Thawai C."/>
        </authorList>
    </citation>
    <scope>NUCLEOTIDE SEQUENCE [LARGE SCALE GENOMIC DNA]</scope>
    <source>
        <strain evidence="1 2">DSM 45428</strain>
    </source>
</reference>
<proteinExistence type="predicted"/>
<dbReference type="Proteomes" id="UP000316541">
    <property type="component" value="Unassembled WGS sequence"/>
</dbReference>
<dbReference type="Pfam" id="PF12228">
    <property type="entry name" value="DUF3604"/>
    <property type="match status" value="1"/>
</dbReference>
<protein>
    <submittedName>
        <fullName evidence="1">DUF3604 domain-containing protein</fullName>
    </submittedName>
</protein>
<accession>A0A544YYQ4</accession>
<dbReference type="SUPFAM" id="SSF89372">
    <property type="entry name" value="Fucose-specific lectin"/>
    <property type="match status" value="1"/>
</dbReference>
<comment type="caution">
    <text evidence="1">The sequence shown here is derived from an EMBL/GenBank/DDBJ whole genome shotgun (WGS) entry which is preliminary data.</text>
</comment>
<dbReference type="SUPFAM" id="SSF89550">
    <property type="entry name" value="PHP domain-like"/>
    <property type="match status" value="1"/>
</dbReference>
<evidence type="ECO:0000313" key="2">
    <source>
        <dbReference type="Proteomes" id="UP000316541"/>
    </source>
</evidence>
<sequence>MGRCCGVDHHSGEYTEAQRADLDRVLGFNRRMAAAIEVCRDVSPVEALLDPDPLRYMWVDEGGGRVSEFIARAEEALAGATRLDGHRRLEGRAVRVSGSAARPSVATAADGRVLYAWTEWEHGAGDRVLATLLDGPRAEGEPVVLSNDPADCFRPTALFDAEGRAWVCYARSDGGEVTIWCRRHEAGRWTDEDRVSSTSHPSFNQELTAHPDGSVEVCWQGRLDNRFGIFARRWKDGAWSDTRLVSEGVEANVWDPAIASAPGGRTVYAWTEYTGGAYRVVLRTAEPSGQLSPVRAITGGSDYALHPSLAVTSDGAVWCAFDVITVHGHGGSGPTRLRPTERLPESPRIEGMRESGEFVPPELLPEVAASIRVVRVDDDGVREADGVLAQGLDVVPGGLPRLAADPGGGLTVAYRIHRRLPLMTYYWEVAAQSLGPDGWSAPTTFSASDGTLEEPAIAPLPSGALVVWQTDGRLERGLTWTEGFGGRECPFLLEHHGEVIWHGMHGTGSLRSATVTSSGPARAERRIEIVHSAERREARSWVGAGRERYSTRVDGTDYSLFWGDLHRHSLISRCTSGDEPSLEDFYRYSWDVCEYDFWAVTDHSENSTDYQWWSIQKVADLFRVDGRFVPLYGFEWTGMTGHQNVIYGDVRRGAPIFSSYAEGSDTPADLWRQMREYPDFPAITIPHHPGSAMVPFDWSYYDADYLRLVEVFQACRGNYEDDGCFRQYSDATLPGTFVLDGLRRGHRFGLIASSDHGHGASYIGAYAESLDRASIFDALHARRVFAATTRDLLVDVRIGETFMGGETTAGGPVELSAYVRGYGDLARIEIVRGGEVVHSVCPELGLPEGWAAVPVRVEWGMSSTTTDWSGVLVIDGGEVLQTPYWSPEIVEVDRRRIGWQASTKSFGEPYGSQRGGVEVTLIGPDEATVTVTTTQGAHSTTLGELRTAVVEIPVKNDGRLRLQPGIGGLTSLGGPEHRFSWRDESPESGWYYVRAYQTDGEMAWSSPIWVEQN</sequence>
<dbReference type="AlphaFoldDB" id="A0A544YYQ4"/>
<dbReference type="Gene3D" id="3.20.20.140">
    <property type="entry name" value="Metal-dependent hydrolases"/>
    <property type="match status" value="1"/>
</dbReference>
<evidence type="ECO:0000313" key="1">
    <source>
        <dbReference type="EMBL" id="TQS21897.1"/>
    </source>
</evidence>
<name>A0A544YYQ4_9ACTN</name>
<dbReference type="EMBL" id="VIRM01000009">
    <property type="protein sequence ID" value="TQS21897.1"/>
    <property type="molecule type" value="Genomic_DNA"/>
</dbReference>
<dbReference type="InterPro" id="IPR022028">
    <property type="entry name" value="DUF3604"/>
</dbReference>
<dbReference type="InterPro" id="IPR016195">
    <property type="entry name" value="Pol/histidinol_Pase-like"/>
</dbReference>
<dbReference type="RefSeq" id="WP_142618092.1">
    <property type="nucleotide sequence ID" value="NZ_VIRM01000009.1"/>
</dbReference>
<organism evidence="1 2">
    <name type="scientific">Microbispora hainanensis</name>
    <dbReference type="NCBI Taxonomy" id="568844"/>
    <lineage>
        <taxon>Bacteria</taxon>
        <taxon>Bacillati</taxon>
        <taxon>Actinomycetota</taxon>
        <taxon>Actinomycetes</taxon>
        <taxon>Streptosporangiales</taxon>
        <taxon>Streptosporangiaceae</taxon>
        <taxon>Microbispora</taxon>
    </lineage>
</organism>